<accession>A0A0K1RWG2</accession>
<protein>
    <submittedName>
        <fullName evidence="6">Type III restriction-modification system methylation subunit</fullName>
    </submittedName>
</protein>
<keyword evidence="1" id="KW-0489">Methyltransferase</keyword>
<name>A0A0K1RWG2_9CHRO</name>
<sequence length="443" mass="49782">MVEVLSMAVPIPGMGNRTKGERVSPVDTNGFRLEYPGKKAQEDILALPAGHYSPNSAYSGGDNRLYHADNLAVLAALAKDEAVSGKVKLVYIDPPFATASSFESRKQNHAYDDHLVGPDFVETLRERLILIHRLLADDGSLYLHLDERMIFHFRVVLDEIFGEKNFRNCITRKKCNPKNYTRKTYGNVADYILFYTKSDNYVWNRPIEPWDEVKSVKEYPCLDPDGRRYKKVPVHAPGVRNGETGGEWKGKLPPPGKHWQYKPSTLDEMDARGEIYWSPTGNPRRKIYLENSAGIPVQDIWMDFRDAHNQNIHITGYPTEKNPALLSRIIEASSNPGDLVLDCYAGSGTTLVVASELGRKWIGVDRSQEAITTILHRMANGSDRMGDFVNEKSKKASLPLFSIADFTLFEEAAEENIQPKDADITSPNGVLTIRSSGRAKARR</sequence>
<reference evidence="6 7" key="1">
    <citation type="journal article" date="2016" name="Stand. Genomic Sci.">
        <title>Complete genome sequence and genomic characterization of Microcystis panniformis FACHB 1757 by third-generation sequencing.</title>
        <authorList>
            <person name="Zhang J.Y."/>
            <person name="Guan R."/>
            <person name="Zhang H.J."/>
            <person name="Li H."/>
            <person name="Xiao P."/>
            <person name="Yu G.L."/>
            <person name="Du L."/>
            <person name="Cao D.M."/>
            <person name="Zhu B.C."/>
            <person name="Li R.H."/>
            <person name="Lu Z.H."/>
        </authorList>
    </citation>
    <scope>NUCLEOTIDE SEQUENCE [LARGE SCALE GENOMIC DNA]</scope>
    <source>
        <strain evidence="6 7">FACHB-1757</strain>
    </source>
</reference>
<organism evidence="6 7">
    <name type="scientific">Microcystis panniformis FACHB-1757</name>
    <dbReference type="NCBI Taxonomy" id="1638788"/>
    <lineage>
        <taxon>Bacteria</taxon>
        <taxon>Bacillati</taxon>
        <taxon>Cyanobacteriota</taxon>
        <taxon>Cyanophyceae</taxon>
        <taxon>Oscillatoriophycideae</taxon>
        <taxon>Chroococcales</taxon>
        <taxon>Microcystaceae</taxon>
        <taxon>Microcystis</taxon>
    </lineage>
</organism>
<dbReference type="KEGG" id="mpk:VL20_1060"/>
<dbReference type="PANTHER" id="PTHR13370">
    <property type="entry name" value="RNA METHYLASE-RELATED"/>
    <property type="match status" value="1"/>
</dbReference>
<dbReference type="Proteomes" id="UP000068167">
    <property type="component" value="Chromosome"/>
</dbReference>
<dbReference type="PATRIC" id="fig|1638788.3.peg.1065"/>
<keyword evidence="7" id="KW-1185">Reference proteome</keyword>
<evidence type="ECO:0000256" key="1">
    <source>
        <dbReference type="ARBA" id="ARBA00022603"/>
    </source>
</evidence>
<dbReference type="Gene3D" id="3.40.50.150">
    <property type="entry name" value="Vaccinia Virus protein VP39"/>
    <property type="match status" value="1"/>
</dbReference>
<dbReference type="REBASE" id="124496">
    <property type="entry name" value="M.Mpa1757ORF1060P"/>
</dbReference>
<dbReference type="InterPro" id="IPR029063">
    <property type="entry name" value="SAM-dependent_MTases_sf"/>
</dbReference>
<dbReference type="AlphaFoldDB" id="A0A0K1RWG2"/>
<evidence type="ECO:0000256" key="2">
    <source>
        <dbReference type="ARBA" id="ARBA00022679"/>
    </source>
</evidence>
<feature type="region of interest" description="Disordered" evidence="4">
    <location>
        <begin position="232"/>
        <end position="254"/>
    </location>
</feature>
<keyword evidence="3" id="KW-0949">S-adenosyl-L-methionine</keyword>
<dbReference type="GO" id="GO:0008170">
    <property type="term" value="F:N-methyltransferase activity"/>
    <property type="evidence" value="ECO:0007669"/>
    <property type="project" value="InterPro"/>
</dbReference>
<dbReference type="InterPro" id="IPR002295">
    <property type="entry name" value="N4/N6-MTase_EcoPI_Mod-like"/>
</dbReference>
<evidence type="ECO:0000256" key="4">
    <source>
        <dbReference type="SAM" id="MobiDB-lite"/>
    </source>
</evidence>
<dbReference type="PRINTS" id="PR00506">
    <property type="entry name" value="D21N6MTFRASE"/>
</dbReference>
<evidence type="ECO:0000313" key="6">
    <source>
        <dbReference type="EMBL" id="AKV66247.1"/>
    </source>
</evidence>
<dbReference type="GO" id="GO:0005737">
    <property type="term" value="C:cytoplasm"/>
    <property type="evidence" value="ECO:0007669"/>
    <property type="project" value="TreeGrafter"/>
</dbReference>
<evidence type="ECO:0000256" key="3">
    <source>
        <dbReference type="ARBA" id="ARBA00022691"/>
    </source>
</evidence>
<dbReference type="InterPro" id="IPR002941">
    <property type="entry name" value="DNA_methylase_N4/N6"/>
</dbReference>
<feature type="domain" description="DNA methylase N-4/N-6" evidence="5">
    <location>
        <begin position="87"/>
        <end position="374"/>
    </location>
</feature>
<keyword evidence="2" id="KW-0808">Transferase</keyword>
<proteinExistence type="predicted"/>
<dbReference type="PANTHER" id="PTHR13370:SF3">
    <property type="entry name" value="TRNA (GUANINE(10)-N2)-METHYLTRANSFERASE HOMOLOG"/>
    <property type="match status" value="1"/>
</dbReference>
<dbReference type="GO" id="GO:0032259">
    <property type="term" value="P:methylation"/>
    <property type="evidence" value="ECO:0007669"/>
    <property type="project" value="UniProtKB-KW"/>
</dbReference>
<dbReference type="Pfam" id="PF01555">
    <property type="entry name" value="N6_N4_Mtase"/>
    <property type="match status" value="1"/>
</dbReference>
<gene>
    <name evidence="6" type="ORF">VL20_1060</name>
</gene>
<evidence type="ECO:0000313" key="7">
    <source>
        <dbReference type="Proteomes" id="UP000068167"/>
    </source>
</evidence>
<dbReference type="EMBL" id="CP011339">
    <property type="protein sequence ID" value="AKV66247.1"/>
    <property type="molecule type" value="Genomic_DNA"/>
</dbReference>
<dbReference type="GO" id="GO:0003677">
    <property type="term" value="F:DNA binding"/>
    <property type="evidence" value="ECO:0007669"/>
    <property type="project" value="InterPro"/>
</dbReference>
<dbReference type="SUPFAM" id="SSF53335">
    <property type="entry name" value="S-adenosyl-L-methionine-dependent methyltransferases"/>
    <property type="match status" value="1"/>
</dbReference>
<evidence type="ECO:0000259" key="5">
    <source>
        <dbReference type="Pfam" id="PF01555"/>
    </source>
</evidence>